<name>A0A918JIT6_9BURK</name>
<evidence type="ECO:0000313" key="7">
    <source>
        <dbReference type="EMBL" id="GGW83238.1"/>
    </source>
</evidence>
<reference evidence="7" key="2">
    <citation type="submission" date="2020-09" db="EMBL/GenBank/DDBJ databases">
        <authorList>
            <person name="Sun Q."/>
            <person name="Kim S."/>
        </authorList>
    </citation>
    <scope>NUCLEOTIDE SEQUENCE</scope>
    <source>
        <strain evidence="7">KCTC 23732</strain>
    </source>
</reference>
<evidence type="ECO:0000256" key="5">
    <source>
        <dbReference type="ARBA" id="ARBA00023163"/>
    </source>
</evidence>
<dbReference type="Pfam" id="PF25601">
    <property type="entry name" value="AAA_lid_14"/>
    <property type="match status" value="1"/>
</dbReference>
<evidence type="ECO:0000256" key="2">
    <source>
        <dbReference type="ARBA" id="ARBA00022840"/>
    </source>
</evidence>
<dbReference type="InterPro" id="IPR027417">
    <property type="entry name" value="P-loop_NTPase"/>
</dbReference>
<evidence type="ECO:0000259" key="6">
    <source>
        <dbReference type="PROSITE" id="PS50045"/>
    </source>
</evidence>
<sequence>METDYAPDSMLLQLNELHAQIEVLKTHLQPADEQGFLLGKSPAFKRTMELLEKVAPTQASVVLTGETGVGKERFARALHAMSPRASKSFIAINCAALPTDLIESELFGAEKGAYTGSSTTRIGRFERAHGGTLMLDELGELPMDAQAKLLRVLQTGEIERLGSTETQKVDVRVVAATNVNLEKAVEEGRFRRDLFYRLNVYPVHIPALRERPDDIELLANYLLQKYATVHGKRVAGLSDRALAALRHYHWPGNVRELENLIQRSLILVANNELIDAETLFPQWSEEVGCSIDAKGKLVPTPSTQPDEIENCLDMMQQKNLSLMSLESKLLQTAVQRNNGNLAAAARMLGMTRPQLSYRIKQHKQA</sequence>
<dbReference type="PRINTS" id="PR01590">
    <property type="entry name" value="HTHFIS"/>
</dbReference>
<proteinExistence type="predicted"/>
<dbReference type="Pfam" id="PF02954">
    <property type="entry name" value="HTH_8"/>
    <property type="match status" value="1"/>
</dbReference>
<dbReference type="InterPro" id="IPR025662">
    <property type="entry name" value="Sigma_54_int_dom_ATP-bd_1"/>
</dbReference>
<dbReference type="InterPro" id="IPR003593">
    <property type="entry name" value="AAA+_ATPase"/>
</dbReference>
<dbReference type="PANTHER" id="PTHR32071">
    <property type="entry name" value="TRANSCRIPTIONAL REGULATORY PROTEIN"/>
    <property type="match status" value="1"/>
</dbReference>
<dbReference type="AlphaFoldDB" id="A0A918JIT6"/>
<protein>
    <recommendedName>
        <fullName evidence="6">Sigma-54 factor interaction domain-containing protein</fullName>
    </recommendedName>
</protein>
<accession>A0A918JIT6</accession>
<keyword evidence="4" id="KW-0238">DNA-binding</keyword>
<dbReference type="Gene3D" id="1.10.10.60">
    <property type="entry name" value="Homeodomain-like"/>
    <property type="match status" value="1"/>
</dbReference>
<evidence type="ECO:0000256" key="4">
    <source>
        <dbReference type="ARBA" id="ARBA00023125"/>
    </source>
</evidence>
<dbReference type="PROSITE" id="PS00676">
    <property type="entry name" value="SIGMA54_INTERACT_2"/>
    <property type="match status" value="1"/>
</dbReference>
<dbReference type="Pfam" id="PF00158">
    <property type="entry name" value="Sigma54_activat"/>
    <property type="match status" value="1"/>
</dbReference>
<dbReference type="InterPro" id="IPR025943">
    <property type="entry name" value="Sigma_54_int_dom_ATP-bd_2"/>
</dbReference>
<dbReference type="GO" id="GO:0005524">
    <property type="term" value="F:ATP binding"/>
    <property type="evidence" value="ECO:0007669"/>
    <property type="project" value="UniProtKB-KW"/>
</dbReference>
<dbReference type="PROSITE" id="PS00675">
    <property type="entry name" value="SIGMA54_INTERACT_1"/>
    <property type="match status" value="1"/>
</dbReference>
<evidence type="ECO:0000256" key="3">
    <source>
        <dbReference type="ARBA" id="ARBA00023015"/>
    </source>
</evidence>
<dbReference type="InterPro" id="IPR009057">
    <property type="entry name" value="Homeodomain-like_sf"/>
</dbReference>
<dbReference type="PROSITE" id="PS50045">
    <property type="entry name" value="SIGMA54_INTERACT_4"/>
    <property type="match status" value="1"/>
</dbReference>
<dbReference type="SMART" id="SM00382">
    <property type="entry name" value="AAA"/>
    <property type="match status" value="1"/>
</dbReference>
<dbReference type="InterPro" id="IPR025944">
    <property type="entry name" value="Sigma_54_int_dom_CS"/>
</dbReference>
<organism evidence="7 8">
    <name type="scientific">Advenella faeciporci</name>
    <dbReference type="NCBI Taxonomy" id="797535"/>
    <lineage>
        <taxon>Bacteria</taxon>
        <taxon>Pseudomonadati</taxon>
        <taxon>Pseudomonadota</taxon>
        <taxon>Betaproteobacteria</taxon>
        <taxon>Burkholderiales</taxon>
        <taxon>Alcaligenaceae</taxon>
    </lineage>
</organism>
<keyword evidence="3" id="KW-0805">Transcription regulation</keyword>
<keyword evidence="8" id="KW-1185">Reference proteome</keyword>
<dbReference type="GO" id="GO:0006355">
    <property type="term" value="P:regulation of DNA-templated transcription"/>
    <property type="evidence" value="ECO:0007669"/>
    <property type="project" value="InterPro"/>
</dbReference>
<keyword evidence="5" id="KW-0804">Transcription</keyword>
<dbReference type="Gene3D" id="1.10.8.60">
    <property type="match status" value="1"/>
</dbReference>
<keyword evidence="2" id="KW-0067">ATP-binding</keyword>
<dbReference type="RefSeq" id="WP_308429749.1">
    <property type="nucleotide sequence ID" value="NZ_BAABFY010000054.1"/>
</dbReference>
<dbReference type="FunFam" id="3.40.50.300:FF:000006">
    <property type="entry name" value="DNA-binding transcriptional regulator NtrC"/>
    <property type="match status" value="1"/>
</dbReference>
<evidence type="ECO:0000313" key="8">
    <source>
        <dbReference type="Proteomes" id="UP000608345"/>
    </source>
</evidence>
<dbReference type="InterPro" id="IPR002197">
    <property type="entry name" value="HTH_Fis"/>
</dbReference>
<keyword evidence="1" id="KW-0547">Nucleotide-binding</keyword>
<dbReference type="SUPFAM" id="SSF52540">
    <property type="entry name" value="P-loop containing nucleoside triphosphate hydrolases"/>
    <property type="match status" value="1"/>
</dbReference>
<comment type="caution">
    <text evidence="7">The sequence shown here is derived from an EMBL/GenBank/DDBJ whole genome shotgun (WGS) entry which is preliminary data.</text>
</comment>
<gene>
    <name evidence="7" type="ORF">GCM10011450_11430</name>
</gene>
<evidence type="ECO:0000256" key="1">
    <source>
        <dbReference type="ARBA" id="ARBA00022741"/>
    </source>
</evidence>
<dbReference type="PANTHER" id="PTHR32071:SF117">
    <property type="entry name" value="PTS-DEPENDENT DIHYDROXYACETONE KINASE OPERON REGULATORY PROTEIN-RELATED"/>
    <property type="match status" value="1"/>
</dbReference>
<dbReference type="InterPro" id="IPR002078">
    <property type="entry name" value="Sigma_54_int"/>
</dbReference>
<dbReference type="EMBL" id="BMYS01000006">
    <property type="protein sequence ID" value="GGW83238.1"/>
    <property type="molecule type" value="Genomic_DNA"/>
</dbReference>
<dbReference type="SUPFAM" id="SSF46689">
    <property type="entry name" value="Homeodomain-like"/>
    <property type="match status" value="1"/>
</dbReference>
<dbReference type="CDD" id="cd00009">
    <property type="entry name" value="AAA"/>
    <property type="match status" value="1"/>
</dbReference>
<dbReference type="Gene3D" id="3.40.50.300">
    <property type="entry name" value="P-loop containing nucleotide triphosphate hydrolases"/>
    <property type="match status" value="1"/>
</dbReference>
<dbReference type="PROSITE" id="PS00688">
    <property type="entry name" value="SIGMA54_INTERACT_3"/>
    <property type="match status" value="1"/>
</dbReference>
<dbReference type="Proteomes" id="UP000608345">
    <property type="component" value="Unassembled WGS sequence"/>
</dbReference>
<feature type="domain" description="Sigma-54 factor interaction" evidence="6">
    <location>
        <begin position="37"/>
        <end position="266"/>
    </location>
</feature>
<reference evidence="7" key="1">
    <citation type="journal article" date="2014" name="Int. J. Syst. Evol. Microbiol.">
        <title>Complete genome sequence of Corynebacterium casei LMG S-19264T (=DSM 44701T), isolated from a smear-ripened cheese.</title>
        <authorList>
            <consortium name="US DOE Joint Genome Institute (JGI-PGF)"/>
            <person name="Walter F."/>
            <person name="Albersmeier A."/>
            <person name="Kalinowski J."/>
            <person name="Ruckert C."/>
        </authorList>
    </citation>
    <scope>NUCLEOTIDE SEQUENCE</scope>
    <source>
        <strain evidence="7">KCTC 23732</strain>
    </source>
</reference>
<dbReference type="InterPro" id="IPR058031">
    <property type="entry name" value="AAA_lid_NorR"/>
</dbReference>
<dbReference type="GO" id="GO:0043565">
    <property type="term" value="F:sequence-specific DNA binding"/>
    <property type="evidence" value="ECO:0007669"/>
    <property type="project" value="InterPro"/>
</dbReference>